<accession>A0A7C8M7X7</accession>
<proteinExistence type="predicted"/>
<organism evidence="2 3">
    <name type="scientific">Massariosphaeria phaeospora</name>
    <dbReference type="NCBI Taxonomy" id="100035"/>
    <lineage>
        <taxon>Eukaryota</taxon>
        <taxon>Fungi</taxon>
        <taxon>Dikarya</taxon>
        <taxon>Ascomycota</taxon>
        <taxon>Pezizomycotina</taxon>
        <taxon>Dothideomycetes</taxon>
        <taxon>Pleosporomycetidae</taxon>
        <taxon>Pleosporales</taxon>
        <taxon>Pleosporales incertae sedis</taxon>
        <taxon>Massariosphaeria</taxon>
    </lineage>
</organism>
<gene>
    <name evidence="2" type="ORF">BDV95DRAFT_374985</name>
</gene>
<evidence type="ECO:0000313" key="3">
    <source>
        <dbReference type="Proteomes" id="UP000481861"/>
    </source>
</evidence>
<comment type="caution">
    <text evidence="2">The sequence shown here is derived from an EMBL/GenBank/DDBJ whole genome shotgun (WGS) entry which is preliminary data.</text>
</comment>
<reference evidence="2 3" key="1">
    <citation type="submission" date="2020-01" db="EMBL/GenBank/DDBJ databases">
        <authorList>
            <consortium name="DOE Joint Genome Institute"/>
            <person name="Haridas S."/>
            <person name="Albert R."/>
            <person name="Binder M."/>
            <person name="Bloem J."/>
            <person name="Labutti K."/>
            <person name="Salamov A."/>
            <person name="Andreopoulos B."/>
            <person name="Baker S.E."/>
            <person name="Barry K."/>
            <person name="Bills G."/>
            <person name="Bluhm B.H."/>
            <person name="Cannon C."/>
            <person name="Castanera R."/>
            <person name="Culley D.E."/>
            <person name="Daum C."/>
            <person name="Ezra D."/>
            <person name="Gonzalez J.B."/>
            <person name="Henrissat B."/>
            <person name="Kuo A."/>
            <person name="Liang C."/>
            <person name="Lipzen A."/>
            <person name="Lutzoni F."/>
            <person name="Magnuson J."/>
            <person name="Mondo S."/>
            <person name="Nolan M."/>
            <person name="Ohm R."/>
            <person name="Pangilinan J."/>
            <person name="Park H.-J.H."/>
            <person name="Ramirez L."/>
            <person name="Alfaro M."/>
            <person name="Sun H."/>
            <person name="Tritt A."/>
            <person name="Yoshinaga Y."/>
            <person name="Zwiers L.-H.L."/>
            <person name="Turgeon B.G."/>
            <person name="Goodwin S.B."/>
            <person name="Spatafora J.W."/>
            <person name="Crous P.W."/>
            <person name="Grigoriev I.V."/>
        </authorList>
    </citation>
    <scope>NUCLEOTIDE SEQUENCE [LARGE SCALE GENOMIC DNA]</scope>
    <source>
        <strain evidence="2 3">CBS 611.86</strain>
    </source>
</reference>
<dbReference type="EMBL" id="JAADJZ010000008">
    <property type="protein sequence ID" value="KAF2873160.1"/>
    <property type="molecule type" value="Genomic_DNA"/>
</dbReference>
<dbReference type="Proteomes" id="UP000481861">
    <property type="component" value="Unassembled WGS sequence"/>
</dbReference>
<protein>
    <submittedName>
        <fullName evidence="2">Uncharacterized protein</fullName>
    </submittedName>
</protein>
<name>A0A7C8M7X7_9PLEO</name>
<dbReference type="AlphaFoldDB" id="A0A7C8M7X7"/>
<sequence>MSYILSVCFASIRPANFTPVCRPVTCEKLGCRRICGQTQLLNKQHTHTHTPAIPRVRRRDACNRTSKR</sequence>
<evidence type="ECO:0000313" key="2">
    <source>
        <dbReference type="EMBL" id="KAF2873160.1"/>
    </source>
</evidence>
<feature type="region of interest" description="Disordered" evidence="1">
    <location>
        <begin position="44"/>
        <end position="68"/>
    </location>
</feature>
<keyword evidence="3" id="KW-1185">Reference proteome</keyword>
<evidence type="ECO:0000256" key="1">
    <source>
        <dbReference type="SAM" id="MobiDB-lite"/>
    </source>
</evidence>